<dbReference type="AlphaFoldDB" id="A6HCH6"/>
<protein>
    <submittedName>
        <fullName evidence="2">Similar to RAD51-like 1 (Predicted), isoform CRA_c</fullName>
    </submittedName>
</protein>
<sequence length="63" mass="6812">MWGSALRSEGGRWPQDSPTGSDPTWKQGAHGTSVVWKVTSGVTIVSINPRSTAILYIALQNKE</sequence>
<dbReference type="EMBL" id="CH473947">
    <property type="protein sequence ID" value="EDM03730.1"/>
    <property type="molecule type" value="Genomic_DNA"/>
</dbReference>
<evidence type="ECO:0000256" key="1">
    <source>
        <dbReference type="SAM" id="MobiDB-lite"/>
    </source>
</evidence>
<evidence type="ECO:0000313" key="3">
    <source>
        <dbReference type="Proteomes" id="UP000234681"/>
    </source>
</evidence>
<gene>
    <name evidence="2" type="primary">RGD1560681_predicted</name>
    <name evidence="2" type="ORF">rCG_61591</name>
</gene>
<organism evidence="2 3">
    <name type="scientific">Rattus norvegicus</name>
    <name type="common">Rat</name>
    <dbReference type="NCBI Taxonomy" id="10116"/>
    <lineage>
        <taxon>Eukaryota</taxon>
        <taxon>Metazoa</taxon>
        <taxon>Chordata</taxon>
        <taxon>Craniata</taxon>
        <taxon>Vertebrata</taxon>
        <taxon>Euteleostomi</taxon>
        <taxon>Mammalia</taxon>
        <taxon>Eutheria</taxon>
        <taxon>Euarchontoglires</taxon>
        <taxon>Glires</taxon>
        <taxon>Rodentia</taxon>
        <taxon>Myomorpha</taxon>
        <taxon>Muroidea</taxon>
        <taxon>Muridae</taxon>
        <taxon>Murinae</taxon>
        <taxon>Rattus</taxon>
    </lineage>
</organism>
<feature type="region of interest" description="Disordered" evidence="1">
    <location>
        <begin position="1"/>
        <end position="29"/>
    </location>
</feature>
<evidence type="ECO:0000313" key="2">
    <source>
        <dbReference type="EMBL" id="EDM03730.1"/>
    </source>
</evidence>
<proteinExistence type="predicted"/>
<reference evidence="3" key="1">
    <citation type="submission" date="2005-09" db="EMBL/GenBank/DDBJ databases">
        <authorList>
            <person name="Mural R.J."/>
            <person name="Li P.W."/>
            <person name="Adams M.D."/>
            <person name="Amanatides P.G."/>
            <person name="Baden-Tillson H."/>
            <person name="Barnstead M."/>
            <person name="Chin S.H."/>
            <person name="Dew I."/>
            <person name="Evans C.A."/>
            <person name="Ferriera S."/>
            <person name="Flanigan M."/>
            <person name="Fosler C."/>
            <person name="Glodek A."/>
            <person name="Gu Z."/>
            <person name="Holt R.A."/>
            <person name="Jennings D."/>
            <person name="Kraft C.L."/>
            <person name="Lu F."/>
            <person name="Nguyen T."/>
            <person name="Nusskern D.R."/>
            <person name="Pfannkoch C.M."/>
            <person name="Sitter C."/>
            <person name="Sutton G.G."/>
            <person name="Venter J.C."/>
            <person name="Wang Z."/>
            <person name="Woodage T."/>
            <person name="Zheng X.H."/>
            <person name="Zhong F."/>
        </authorList>
    </citation>
    <scope>NUCLEOTIDE SEQUENCE [LARGE SCALE GENOMIC DNA]</scope>
    <source>
        <strain>BN</strain>
        <strain evidence="3">Sprague-Dawley</strain>
    </source>
</reference>
<dbReference type="Proteomes" id="UP000234681">
    <property type="component" value="Chromosome 6"/>
</dbReference>
<accession>A6HCH6</accession>
<name>A6HCH6_RAT</name>